<dbReference type="SUPFAM" id="SSF53474">
    <property type="entry name" value="alpha/beta-Hydrolases"/>
    <property type="match status" value="1"/>
</dbReference>
<evidence type="ECO:0000256" key="1">
    <source>
        <dbReference type="ARBA" id="ARBA00022801"/>
    </source>
</evidence>
<reference evidence="4 6" key="2">
    <citation type="submission" date="2020-02" db="EMBL/GenBank/DDBJ databases">
        <title>Genome sequence of Parvularcula flava strain NH6-79.</title>
        <authorList>
            <person name="Abdul Karim M.H."/>
            <person name="Lam M.Q."/>
            <person name="Chen S.J."/>
            <person name="Yahya A."/>
            <person name="Shahir S."/>
            <person name="Shamsir M.S."/>
            <person name="Chong C.S."/>
        </authorList>
    </citation>
    <scope>NUCLEOTIDE SEQUENCE [LARGE SCALE GENOMIC DNA]</scope>
    <source>
        <strain evidence="4 6">NH6-79</strain>
    </source>
</reference>
<sequence length="351" mass="38709">MTAGTYTERMHPAARLSALEAGRLAQFVRSEAGVIGRLADHTLARFENMLIEFVFISRLRKTFRDFADPSKPTKNMMDDLRQQQSEGKMAGLSMMASADGTPHIDTDETSSADVWRLSRQGGERVLFYVPCGGFILPPSPKQLSTAERLASACDSRLVIGRHRLAPEHPFPAAIHDIADHYEALLSEGHHPGNIIAGGDTSGAAIMLGALMELRRRGVTMPAGALLFSPWADLSLSGWSYITGSVSATSPYRMEIAAFCARLYLQDTLPTDPMASPVYGEIKGLPPMAIHSSRYDIRFDDALRLVEKAEKAGVPCRINYWDSPRHHLERFKSRDADKSFELAAVFVEEVMA</sequence>
<evidence type="ECO:0000313" key="4">
    <source>
        <dbReference type="EMBL" id="NHK26935.1"/>
    </source>
</evidence>
<dbReference type="EMBL" id="VCJR02000001">
    <property type="protein sequence ID" value="NHK26935.1"/>
    <property type="molecule type" value="Genomic_DNA"/>
</dbReference>
<protein>
    <submittedName>
        <fullName evidence="4">Alpha/beta hydrolase</fullName>
    </submittedName>
</protein>
<proteinExistence type="predicted"/>
<dbReference type="PANTHER" id="PTHR48081:SF8">
    <property type="entry name" value="ALPHA_BETA HYDROLASE FOLD-3 DOMAIN-CONTAINING PROTEIN-RELATED"/>
    <property type="match status" value="1"/>
</dbReference>
<dbReference type="PANTHER" id="PTHR48081">
    <property type="entry name" value="AB HYDROLASE SUPERFAMILY PROTEIN C4A8.06C"/>
    <property type="match status" value="1"/>
</dbReference>
<dbReference type="AlphaFoldDB" id="A0A8J3ETH0"/>
<comment type="caution">
    <text evidence="3">The sequence shown here is derived from an EMBL/GenBank/DDBJ whole genome shotgun (WGS) entry which is preliminary data.</text>
</comment>
<accession>A0A8J3ETH0</accession>
<gene>
    <name evidence="4" type="ORF">FF098_003305</name>
    <name evidence="3" type="ORF">GCM10011355_06690</name>
</gene>
<keyword evidence="6" id="KW-1185">Reference proteome</keyword>
<name>A0A8J3ETH0_9PROT</name>
<dbReference type="InterPro" id="IPR029058">
    <property type="entry name" value="AB_hydrolase_fold"/>
</dbReference>
<reference evidence="3" key="3">
    <citation type="submission" date="2020-09" db="EMBL/GenBank/DDBJ databases">
        <authorList>
            <person name="Sun Q."/>
            <person name="Zhou Y."/>
        </authorList>
    </citation>
    <scope>NUCLEOTIDE SEQUENCE</scope>
    <source>
        <strain evidence="3">CGMCC 1.14984</strain>
    </source>
</reference>
<feature type="domain" description="Alpha/beta hydrolase fold-3" evidence="2">
    <location>
        <begin position="127"/>
        <end position="325"/>
    </location>
</feature>
<dbReference type="RefSeq" id="WP_166426297.1">
    <property type="nucleotide sequence ID" value="NZ_BMGZ01000001.1"/>
</dbReference>
<evidence type="ECO:0000259" key="2">
    <source>
        <dbReference type="Pfam" id="PF07859"/>
    </source>
</evidence>
<evidence type="ECO:0000313" key="5">
    <source>
        <dbReference type="Proteomes" id="UP000621856"/>
    </source>
</evidence>
<dbReference type="InterPro" id="IPR013094">
    <property type="entry name" value="AB_hydrolase_3"/>
</dbReference>
<dbReference type="Proteomes" id="UP000621856">
    <property type="component" value="Unassembled WGS sequence"/>
</dbReference>
<dbReference type="EMBL" id="BMGZ01000001">
    <property type="protein sequence ID" value="GGH93860.1"/>
    <property type="molecule type" value="Genomic_DNA"/>
</dbReference>
<dbReference type="GO" id="GO:0016787">
    <property type="term" value="F:hydrolase activity"/>
    <property type="evidence" value="ECO:0007669"/>
    <property type="project" value="UniProtKB-KW"/>
</dbReference>
<dbReference type="Gene3D" id="3.40.50.1820">
    <property type="entry name" value="alpha/beta hydrolase"/>
    <property type="match status" value="1"/>
</dbReference>
<organism evidence="3 5">
    <name type="scientific">Aquisalinus luteolus</name>
    <dbReference type="NCBI Taxonomy" id="1566827"/>
    <lineage>
        <taxon>Bacteria</taxon>
        <taxon>Pseudomonadati</taxon>
        <taxon>Pseudomonadota</taxon>
        <taxon>Alphaproteobacteria</taxon>
        <taxon>Parvularculales</taxon>
        <taxon>Parvularculaceae</taxon>
        <taxon>Aquisalinus</taxon>
    </lineage>
</organism>
<keyword evidence="1 4" id="KW-0378">Hydrolase</keyword>
<evidence type="ECO:0000313" key="3">
    <source>
        <dbReference type="EMBL" id="GGH93860.1"/>
    </source>
</evidence>
<dbReference type="Pfam" id="PF07859">
    <property type="entry name" value="Abhydrolase_3"/>
    <property type="match status" value="1"/>
</dbReference>
<evidence type="ECO:0000313" key="6">
    <source>
        <dbReference type="Proteomes" id="UP000818603"/>
    </source>
</evidence>
<dbReference type="InterPro" id="IPR050300">
    <property type="entry name" value="GDXG_lipolytic_enzyme"/>
</dbReference>
<reference evidence="3" key="1">
    <citation type="journal article" date="2014" name="Int. J. Syst. Evol. Microbiol.">
        <title>Complete genome sequence of Corynebacterium casei LMG S-19264T (=DSM 44701T), isolated from a smear-ripened cheese.</title>
        <authorList>
            <consortium name="US DOE Joint Genome Institute (JGI-PGF)"/>
            <person name="Walter F."/>
            <person name="Albersmeier A."/>
            <person name="Kalinowski J."/>
            <person name="Ruckert C."/>
        </authorList>
    </citation>
    <scope>NUCLEOTIDE SEQUENCE</scope>
    <source>
        <strain evidence="3">CGMCC 1.14984</strain>
    </source>
</reference>
<dbReference type="Proteomes" id="UP000818603">
    <property type="component" value="Unassembled WGS sequence"/>
</dbReference>